<reference evidence="1" key="1">
    <citation type="submission" date="2021-04" db="EMBL/GenBank/DDBJ databases">
        <authorList>
            <person name="Tunstrom K."/>
        </authorList>
    </citation>
    <scope>NUCLEOTIDE SEQUENCE</scope>
</reference>
<organism evidence="1 2">
    <name type="scientific">Parnassius apollo</name>
    <name type="common">Apollo butterfly</name>
    <name type="synonym">Papilio apollo</name>
    <dbReference type="NCBI Taxonomy" id="110799"/>
    <lineage>
        <taxon>Eukaryota</taxon>
        <taxon>Metazoa</taxon>
        <taxon>Ecdysozoa</taxon>
        <taxon>Arthropoda</taxon>
        <taxon>Hexapoda</taxon>
        <taxon>Insecta</taxon>
        <taxon>Pterygota</taxon>
        <taxon>Neoptera</taxon>
        <taxon>Endopterygota</taxon>
        <taxon>Lepidoptera</taxon>
        <taxon>Glossata</taxon>
        <taxon>Ditrysia</taxon>
        <taxon>Papilionoidea</taxon>
        <taxon>Papilionidae</taxon>
        <taxon>Parnassiinae</taxon>
        <taxon>Parnassini</taxon>
        <taxon>Parnassius</taxon>
        <taxon>Parnassius</taxon>
    </lineage>
</organism>
<sequence length="120" mass="14147">MTDRCADQNKNTTVLGMCQKWLTEAPQHIKKMELIFPVVCQYFLPAYRIFGRIVKEFRKRDKILEPTGYTNIMTEYSNLILVGQECPVKDWKDTAKKGFKTRWSLACAFYKVQAFYIEAF</sequence>
<keyword evidence="2" id="KW-1185">Reference proteome</keyword>
<protein>
    <submittedName>
        <fullName evidence="1">(apollo) hypothetical protein</fullName>
    </submittedName>
</protein>
<evidence type="ECO:0000313" key="1">
    <source>
        <dbReference type="EMBL" id="CAG5058866.1"/>
    </source>
</evidence>
<gene>
    <name evidence="1" type="ORF">PAPOLLO_LOCUS27771</name>
</gene>
<dbReference type="EMBL" id="CAJQZP010001686">
    <property type="protein sequence ID" value="CAG5058866.1"/>
    <property type="molecule type" value="Genomic_DNA"/>
</dbReference>
<dbReference type="OrthoDB" id="6779410at2759"/>
<dbReference type="Proteomes" id="UP000691718">
    <property type="component" value="Unassembled WGS sequence"/>
</dbReference>
<evidence type="ECO:0000313" key="2">
    <source>
        <dbReference type="Proteomes" id="UP000691718"/>
    </source>
</evidence>
<accession>A0A8S3YBB4</accession>
<proteinExistence type="predicted"/>
<comment type="caution">
    <text evidence="1">The sequence shown here is derived from an EMBL/GenBank/DDBJ whole genome shotgun (WGS) entry which is preliminary data.</text>
</comment>
<name>A0A8S3YBB4_PARAO</name>
<dbReference type="AlphaFoldDB" id="A0A8S3YBB4"/>